<accession>A0A8H3D3D4</accession>
<sequence>MPKYPFARLPSAIPPGSSYYLSNALIIAKRVALGLEEPVRIQSGEWKAGNPLHDWYERNEYTPVRIVQLRKEQKKPFFHEYIAFQLGNGKCFRIDRRQLPNERSPMDCTGEKGAEAYDTIEQIANLDDSIYNPSDCLVQISFNGDPIWLGRITYICRTISQHKRTGFYTVQKYNCYFYAQTILLYTSFFAHLRVGGQLWDDYQSNLYLAPNTRARLGGSDPVKRSGEPHRKGLYAYNGEPIPLMTRLYSLIGVPNVKVKWAHPSMMAESDLDDLREYLSNKIWAHGVRVEQYKLVLGCSAKEIQRDVKGAMNDIWGDTYESRLFLLDQKRRKSEIEEGTFGNHWLGDL</sequence>
<name>A0A8H3D3D4_9AGAM</name>
<evidence type="ECO:0000313" key="2">
    <source>
        <dbReference type="Proteomes" id="UP000663861"/>
    </source>
</evidence>
<proteinExistence type="predicted"/>
<evidence type="ECO:0000313" key="1">
    <source>
        <dbReference type="EMBL" id="CAE6508777.1"/>
    </source>
</evidence>
<gene>
    <name evidence="1" type="ORF">RDB_LOCUS134133</name>
</gene>
<protein>
    <submittedName>
        <fullName evidence="1">Uncharacterized protein</fullName>
    </submittedName>
</protein>
<comment type="caution">
    <text evidence="1">The sequence shown here is derived from an EMBL/GenBank/DDBJ whole genome shotgun (WGS) entry which is preliminary data.</text>
</comment>
<organism evidence="1 2">
    <name type="scientific">Rhizoctonia solani</name>
    <dbReference type="NCBI Taxonomy" id="456999"/>
    <lineage>
        <taxon>Eukaryota</taxon>
        <taxon>Fungi</taxon>
        <taxon>Dikarya</taxon>
        <taxon>Basidiomycota</taxon>
        <taxon>Agaricomycotina</taxon>
        <taxon>Agaricomycetes</taxon>
        <taxon>Cantharellales</taxon>
        <taxon>Ceratobasidiaceae</taxon>
        <taxon>Rhizoctonia</taxon>
    </lineage>
</organism>
<reference evidence="1" key="1">
    <citation type="submission" date="2021-01" db="EMBL/GenBank/DDBJ databases">
        <authorList>
            <person name="Kaushik A."/>
        </authorList>
    </citation>
    <scope>NUCLEOTIDE SEQUENCE</scope>
    <source>
        <strain evidence="1">AG4-RS23</strain>
    </source>
</reference>
<dbReference type="EMBL" id="CAJMWY010003846">
    <property type="protein sequence ID" value="CAE6508777.1"/>
    <property type="molecule type" value="Genomic_DNA"/>
</dbReference>
<dbReference type="Proteomes" id="UP000663861">
    <property type="component" value="Unassembled WGS sequence"/>
</dbReference>
<dbReference type="AlphaFoldDB" id="A0A8H3D3D4"/>